<comment type="caution">
    <text evidence="4">The sequence shown here is derived from an EMBL/GenBank/DDBJ whole genome shotgun (WGS) entry which is preliminary data.</text>
</comment>
<protein>
    <submittedName>
        <fullName evidence="4">DUF4097 family beta strand repeat-containing protein</fullName>
    </submittedName>
</protein>
<dbReference type="EMBL" id="JAVRHX010000005">
    <property type="protein sequence ID" value="MDT0596150.1"/>
    <property type="molecule type" value="Genomic_DNA"/>
</dbReference>
<evidence type="ECO:0000313" key="4">
    <source>
        <dbReference type="EMBL" id="MDT0596150.1"/>
    </source>
</evidence>
<evidence type="ECO:0000259" key="3">
    <source>
        <dbReference type="Pfam" id="PF13349"/>
    </source>
</evidence>
<keyword evidence="5" id="KW-1185">Reference proteome</keyword>
<name>A0ABU2ZUR6_9ALTE</name>
<evidence type="ECO:0000256" key="1">
    <source>
        <dbReference type="SAM" id="MobiDB-lite"/>
    </source>
</evidence>
<evidence type="ECO:0000256" key="2">
    <source>
        <dbReference type="SAM" id="SignalP"/>
    </source>
</evidence>
<dbReference type="Pfam" id="PF13349">
    <property type="entry name" value="DUF4097"/>
    <property type="match status" value="1"/>
</dbReference>
<feature type="domain" description="DUF4097" evidence="3">
    <location>
        <begin position="58"/>
        <end position="326"/>
    </location>
</feature>
<dbReference type="InterPro" id="IPR025164">
    <property type="entry name" value="Toastrack_DUF4097"/>
</dbReference>
<gene>
    <name evidence="4" type="ORF">RM552_14950</name>
</gene>
<dbReference type="Proteomes" id="UP001253545">
    <property type="component" value="Unassembled WGS sequence"/>
</dbReference>
<sequence length="330" mass="35964">MKYTTLKNTFFGRFILTFTLSLTLLGSPTAMALEDVDKTLDVEPNSLIEIIHVNGSAKISAWNEDKVRVTGELGERTEEFRFERDGNSVIIEVKVKKSKSWNWGKDNKGDRLEIFVPTKTRLEYQSINASVRVSDIEGEADIQVINGSVRAENLSGRIEIESVNGDIRGTSLVGELSVSSVNGEISLKHIEGDELSVGSVNGEIEVISNARQISVETVNGEIDLTAQDVSDVQATTVNGSIELNMNLLANGKVRASSVSGRIDLGFQSDVSAKFDIQAHAGGSIKNRLTDDKPTKAKYGPRRSLEFSTGNPTAHVEVSTVSGHIELKERN</sequence>
<keyword evidence="2" id="KW-0732">Signal</keyword>
<feature type="chain" id="PRO_5045646562" evidence="2">
    <location>
        <begin position="33"/>
        <end position="330"/>
    </location>
</feature>
<reference evidence="4 5" key="1">
    <citation type="submission" date="2023-09" db="EMBL/GenBank/DDBJ databases">
        <authorList>
            <person name="Rey-Velasco X."/>
        </authorList>
    </citation>
    <scope>NUCLEOTIDE SEQUENCE [LARGE SCALE GENOMIC DNA]</scope>
    <source>
        <strain evidence="4 5">P117</strain>
    </source>
</reference>
<feature type="region of interest" description="Disordered" evidence="1">
    <location>
        <begin position="284"/>
        <end position="310"/>
    </location>
</feature>
<evidence type="ECO:0000313" key="5">
    <source>
        <dbReference type="Proteomes" id="UP001253545"/>
    </source>
</evidence>
<accession>A0ABU2ZUR6</accession>
<feature type="signal peptide" evidence="2">
    <location>
        <begin position="1"/>
        <end position="32"/>
    </location>
</feature>
<proteinExistence type="predicted"/>
<dbReference type="RefSeq" id="WP_311369674.1">
    <property type="nucleotide sequence ID" value="NZ_JAVRHX010000005.1"/>
</dbReference>
<organism evidence="4 5">
    <name type="scientific">Glaciecola petra</name>
    <dbReference type="NCBI Taxonomy" id="3075602"/>
    <lineage>
        <taxon>Bacteria</taxon>
        <taxon>Pseudomonadati</taxon>
        <taxon>Pseudomonadota</taxon>
        <taxon>Gammaproteobacteria</taxon>
        <taxon>Alteromonadales</taxon>
        <taxon>Alteromonadaceae</taxon>
        <taxon>Glaciecola</taxon>
    </lineage>
</organism>